<keyword evidence="9" id="KW-0249">Electron transport</keyword>
<keyword evidence="12 17" id="KW-0496">Mitochondrion</keyword>
<evidence type="ECO:0000256" key="6">
    <source>
        <dbReference type="ARBA" id="ARBA00022660"/>
    </source>
</evidence>
<keyword evidence="7 16" id="KW-0812">Transmembrane</keyword>
<keyword evidence="5" id="KW-0813">Transport</keyword>
<evidence type="ECO:0000256" key="11">
    <source>
        <dbReference type="ARBA" id="ARBA00023027"/>
    </source>
</evidence>
<evidence type="ECO:0000256" key="1">
    <source>
        <dbReference type="ARBA" id="ARBA00004225"/>
    </source>
</evidence>
<geneLocation type="mitochondrion" evidence="17"/>
<evidence type="ECO:0000256" key="3">
    <source>
        <dbReference type="ARBA" id="ARBA00012944"/>
    </source>
</evidence>
<dbReference type="GO" id="GO:0008137">
    <property type="term" value="F:NADH dehydrogenase (ubiquinone) activity"/>
    <property type="evidence" value="ECO:0007669"/>
    <property type="project" value="UniProtKB-EC"/>
</dbReference>
<keyword evidence="10 16" id="KW-1133">Transmembrane helix</keyword>
<feature type="transmembrane region" description="Helical" evidence="16">
    <location>
        <begin position="126"/>
        <end position="150"/>
    </location>
</feature>
<comment type="catalytic activity">
    <reaction evidence="15">
        <text>a ubiquinone + NADH + 5 H(+)(in) = a ubiquinol + NAD(+) + 4 H(+)(out)</text>
        <dbReference type="Rhea" id="RHEA:29091"/>
        <dbReference type="Rhea" id="RHEA-COMP:9565"/>
        <dbReference type="Rhea" id="RHEA-COMP:9566"/>
        <dbReference type="ChEBI" id="CHEBI:15378"/>
        <dbReference type="ChEBI" id="CHEBI:16389"/>
        <dbReference type="ChEBI" id="CHEBI:17976"/>
        <dbReference type="ChEBI" id="CHEBI:57540"/>
        <dbReference type="ChEBI" id="CHEBI:57945"/>
        <dbReference type="EC" id="7.1.1.2"/>
    </reaction>
</comment>
<dbReference type="EC" id="7.1.1.2" evidence="3"/>
<keyword evidence="11" id="KW-0520">NAD</keyword>
<evidence type="ECO:0000256" key="9">
    <source>
        <dbReference type="ARBA" id="ARBA00022982"/>
    </source>
</evidence>
<dbReference type="InterPro" id="IPR050269">
    <property type="entry name" value="ComplexI_Subunit6"/>
</dbReference>
<evidence type="ECO:0000256" key="12">
    <source>
        <dbReference type="ARBA" id="ARBA00023128"/>
    </source>
</evidence>
<evidence type="ECO:0000256" key="7">
    <source>
        <dbReference type="ARBA" id="ARBA00022692"/>
    </source>
</evidence>
<evidence type="ECO:0000256" key="14">
    <source>
        <dbReference type="ARBA" id="ARBA00031019"/>
    </source>
</evidence>
<feature type="transmembrane region" description="Helical" evidence="16">
    <location>
        <begin position="30"/>
        <end position="49"/>
    </location>
</feature>
<proteinExistence type="inferred from homology"/>
<dbReference type="GO" id="GO:0031966">
    <property type="term" value="C:mitochondrial membrane"/>
    <property type="evidence" value="ECO:0007669"/>
    <property type="project" value="UniProtKB-SubCell"/>
</dbReference>
<evidence type="ECO:0000256" key="15">
    <source>
        <dbReference type="ARBA" id="ARBA00049551"/>
    </source>
</evidence>
<sequence length="166" mass="19121">MKLHLDIKTLIFISLTASTTFMFLSHPISLMLLIIFQTMAVCLMAWLMISSSYLSYILFLIFMGGLMVLFIYISSLASNEKFSLNYNNSVYIMALIYFWLIFLFYYTDEQLSFLSCSESTGMIFKIFSLSLSTPSIMTFLYLFLTLIVAVKLTSYIEGPMRSKTNT</sequence>
<dbReference type="AlphaFoldDB" id="A0A6H0EWT6"/>
<keyword evidence="8" id="KW-1278">Translocase</keyword>
<evidence type="ECO:0000256" key="8">
    <source>
        <dbReference type="ARBA" id="ARBA00022967"/>
    </source>
</evidence>
<evidence type="ECO:0000256" key="10">
    <source>
        <dbReference type="ARBA" id="ARBA00022989"/>
    </source>
</evidence>
<accession>A0A6H0EWT6</accession>
<dbReference type="PANTHER" id="PTHR11435">
    <property type="entry name" value="NADH UBIQUINONE OXIDOREDUCTASE SUBUNIT ND6"/>
    <property type="match status" value="1"/>
</dbReference>
<reference evidence="17" key="1">
    <citation type="submission" date="2019-01" db="EMBL/GenBank/DDBJ databases">
        <title>Mitochondrial phylogenomics of Collembola.</title>
        <authorList>
            <person name="Sun X."/>
            <person name="Xie Z.-J."/>
            <person name="Dong J."/>
            <person name="Yu D.-Y."/>
        </authorList>
    </citation>
    <scope>NUCLEOTIDE SEQUENCE</scope>
</reference>
<keyword evidence="13 16" id="KW-0472">Membrane</keyword>
<feature type="transmembrane region" description="Helical" evidence="16">
    <location>
        <begin position="56"/>
        <end position="77"/>
    </location>
</feature>
<name>A0A6H0EWT6_9HEXA</name>
<evidence type="ECO:0000256" key="5">
    <source>
        <dbReference type="ARBA" id="ARBA00022448"/>
    </source>
</evidence>
<keyword evidence="6" id="KW-0679">Respiratory chain</keyword>
<feature type="transmembrane region" description="Helical" evidence="16">
    <location>
        <begin position="89"/>
        <end position="106"/>
    </location>
</feature>
<evidence type="ECO:0000256" key="4">
    <source>
        <dbReference type="ARBA" id="ARBA00021095"/>
    </source>
</evidence>
<dbReference type="EMBL" id="MK431898">
    <property type="protein sequence ID" value="QIT06480.1"/>
    <property type="molecule type" value="Genomic_DNA"/>
</dbReference>
<gene>
    <name evidence="17" type="primary">ND6</name>
</gene>
<evidence type="ECO:0000313" key="17">
    <source>
        <dbReference type="EMBL" id="QIT06480.1"/>
    </source>
</evidence>
<dbReference type="PANTHER" id="PTHR11435:SF1">
    <property type="entry name" value="NADH-UBIQUINONE OXIDOREDUCTASE CHAIN 6"/>
    <property type="match status" value="1"/>
</dbReference>
<evidence type="ECO:0000256" key="13">
    <source>
        <dbReference type="ARBA" id="ARBA00023136"/>
    </source>
</evidence>
<comment type="subcellular location">
    <subcellularLocation>
        <location evidence="1">Mitochondrion membrane</location>
        <topology evidence="1">Multi-pass membrane protein</topology>
    </subcellularLocation>
</comment>
<comment type="similarity">
    <text evidence="2">Belongs to the complex I subunit 6 family.</text>
</comment>
<evidence type="ECO:0000256" key="16">
    <source>
        <dbReference type="SAM" id="Phobius"/>
    </source>
</evidence>
<evidence type="ECO:0000256" key="2">
    <source>
        <dbReference type="ARBA" id="ARBA00005698"/>
    </source>
</evidence>
<protein>
    <recommendedName>
        <fullName evidence="4">NADH-ubiquinone oxidoreductase chain 6</fullName>
        <ecNumber evidence="3">7.1.1.2</ecNumber>
    </recommendedName>
    <alternativeName>
        <fullName evidence="14">NADH dehydrogenase subunit 6</fullName>
    </alternativeName>
</protein>
<organism evidence="17">
    <name type="scientific">Novacerus sp. FZ-2019</name>
    <dbReference type="NCBI Taxonomy" id="2585224"/>
    <lineage>
        <taxon>Eukaryota</taxon>
        <taxon>Metazoa</taxon>
        <taxon>Ecdysozoa</taxon>
        <taxon>Arthropoda</taxon>
        <taxon>Hexapoda</taxon>
        <taxon>Collembola</taxon>
        <taxon>Entomobryomorpha</taxon>
        <taxon>Tomoceroidea</taxon>
        <taxon>Tomoceridae</taxon>
        <taxon>Novacerus</taxon>
    </lineage>
</organism>